<feature type="domain" description="Multidrug resistance protein MdtA-like C-terminal permuted SH3" evidence="4">
    <location>
        <begin position="358"/>
        <end position="402"/>
    </location>
</feature>
<dbReference type="Gene3D" id="2.40.30.170">
    <property type="match status" value="1"/>
</dbReference>
<dbReference type="Proteomes" id="UP000320672">
    <property type="component" value="Chromosome"/>
</dbReference>
<dbReference type="InterPro" id="IPR058625">
    <property type="entry name" value="MdtA-like_BSH"/>
</dbReference>
<dbReference type="SUPFAM" id="SSF111369">
    <property type="entry name" value="HlyD-like secretion proteins"/>
    <property type="match status" value="1"/>
</dbReference>
<feature type="compositionally biased region" description="Low complexity" evidence="2">
    <location>
        <begin position="432"/>
        <end position="443"/>
    </location>
</feature>
<protein>
    <submittedName>
        <fullName evidence="5">Multidrug resistance protein MdtA</fullName>
    </submittedName>
</protein>
<sequence>MNDAIEPRPKWRWLRILATTICCIAILAGTAAAVVVINQTEPTAQQINATRKSAALVQTVGVVRGSYSPRIVVLGTVQAAQDIVLSPRVSGQVVEMSRRFVPGGMVRKGELLLRIDPADFQNAVSIRESELQQREASKEIEQARQRLAEKELKMLEGTIDETNRALVMREPQIASIEAEVAAAVAEVERAKLDLERSSIFAPFDAQIQSRSMNVGSQVRIGDELGRLIGLEEYWIMAAVPVRSLQWIKFPDETQSETLTAGTETAETNSDIETRSKGSKVILRHEDAWGPDVERVAHVSRMIGTLDQQTRLARVLITIADPLGQTSDAPPLILDTLIETEIIGRPITDVVRLRREFVRDNDRVWVLNDDKLQIRQTKIVFQDAEYAYIREGLETGDRVVTTTLATVAEGVGLREIEPTEDTEKQPSEEGEESSQPSPSEEAPA</sequence>
<dbReference type="Gene3D" id="2.40.50.100">
    <property type="match status" value="1"/>
</dbReference>
<reference evidence="5 6" key="1">
    <citation type="submission" date="2019-02" db="EMBL/GenBank/DDBJ databases">
        <title>Deep-cultivation of Planctomycetes and their phenomic and genomic characterization uncovers novel biology.</title>
        <authorList>
            <person name="Wiegand S."/>
            <person name="Jogler M."/>
            <person name="Boedeker C."/>
            <person name="Pinto D."/>
            <person name="Vollmers J."/>
            <person name="Rivas-Marin E."/>
            <person name="Kohn T."/>
            <person name="Peeters S.H."/>
            <person name="Heuer A."/>
            <person name="Rast P."/>
            <person name="Oberbeckmann S."/>
            <person name="Bunk B."/>
            <person name="Jeske O."/>
            <person name="Meyerdierks A."/>
            <person name="Storesund J.E."/>
            <person name="Kallscheuer N."/>
            <person name="Luecker S."/>
            <person name="Lage O.M."/>
            <person name="Pohl T."/>
            <person name="Merkel B.J."/>
            <person name="Hornburger P."/>
            <person name="Mueller R.-W."/>
            <person name="Bruemmer F."/>
            <person name="Labrenz M."/>
            <person name="Spormann A.M."/>
            <person name="Op den Camp H."/>
            <person name="Overmann J."/>
            <person name="Amann R."/>
            <person name="Jetten M.S.M."/>
            <person name="Mascher T."/>
            <person name="Medema M.H."/>
            <person name="Devos D.P."/>
            <person name="Kaster A.-K."/>
            <person name="Ovreas L."/>
            <person name="Rohde M."/>
            <person name="Galperin M.Y."/>
            <person name="Jogler C."/>
        </authorList>
    </citation>
    <scope>NUCLEOTIDE SEQUENCE [LARGE SCALE GENOMIC DNA]</scope>
    <source>
        <strain evidence="5 6">FF011L</strain>
    </source>
</reference>
<evidence type="ECO:0000256" key="2">
    <source>
        <dbReference type="SAM" id="MobiDB-lite"/>
    </source>
</evidence>
<dbReference type="OrthoDB" id="9781888at2"/>
<dbReference type="RefSeq" id="WP_145352070.1">
    <property type="nucleotide sequence ID" value="NZ_CP036262.1"/>
</dbReference>
<gene>
    <name evidence="5" type="primary">mdtA_2</name>
    <name evidence="5" type="ORF">FF011L_27790</name>
</gene>
<keyword evidence="6" id="KW-1185">Reference proteome</keyword>
<dbReference type="Gene3D" id="2.40.420.20">
    <property type="match status" value="1"/>
</dbReference>
<evidence type="ECO:0000256" key="1">
    <source>
        <dbReference type="SAM" id="Coils"/>
    </source>
</evidence>
<dbReference type="KEGG" id="rml:FF011L_27790"/>
<dbReference type="InterPro" id="IPR058627">
    <property type="entry name" value="MdtA-like_C"/>
</dbReference>
<evidence type="ECO:0000313" key="6">
    <source>
        <dbReference type="Proteomes" id="UP000320672"/>
    </source>
</evidence>
<dbReference type="AlphaFoldDB" id="A0A517MGI9"/>
<accession>A0A517MGI9</accession>
<feature type="domain" description="Multidrug resistance protein MdtA-like barrel-sandwich hybrid" evidence="3">
    <location>
        <begin position="85"/>
        <end position="223"/>
    </location>
</feature>
<feature type="region of interest" description="Disordered" evidence="2">
    <location>
        <begin position="409"/>
        <end position="443"/>
    </location>
</feature>
<dbReference type="Pfam" id="PF25917">
    <property type="entry name" value="BSH_RND"/>
    <property type="match status" value="1"/>
</dbReference>
<evidence type="ECO:0000259" key="3">
    <source>
        <dbReference type="Pfam" id="PF25917"/>
    </source>
</evidence>
<evidence type="ECO:0000259" key="4">
    <source>
        <dbReference type="Pfam" id="PF25967"/>
    </source>
</evidence>
<dbReference type="Pfam" id="PF25967">
    <property type="entry name" value="RND-MFP_C"/>
    <property type="match status" value="1"/>
</dbReference>
<feature type="coiled-coil region" evidence="1">
    <location>
        <begin position="126"/>
        <end position="193"/>
    </location>
</feature>
<dbReference type="Gene3D" id="1.10.287.470">
    <property type="entry name" value="Helix hairpin bin"/>
    <property type="match status" value="1"/>
</dbReference>
<keyword evidence="1" id="KW-0175">Coiled coil</keyword>
<organism evidence="5 6">
    <name type="scientific">Roseimaritima multifibrata</name>
    <dbReference type="NCBI Taxonomy" id="1930274"/>
    <lineage>
        <taxon>Bacteria</taxon>
        <taxon>Pseudomonadati</taxon>
        <taxon>Planctomycetota</taxon>
        <taxon>Planctomycetia</taxon>
        <taxon>Pirellulales</taxon>
        <taxon>Pirellulaceae</taxon>
        <taxon>Roseimaritima</taxon>
    </lineage>
</organism>
<dbReference type="PANTHER" id="PTHR30367">
    <property type="entry name" value="P-HYDROXYBENZOIC ACID EFFLUX PUMP SUBUNIT AAEA-RELATED"/>
    <property type="match status" value="1"/>
</dbReference>
<proteinExistence type="predicted"/>
<evidence type="ECO:0000313" key="5">
    <source>
        <dbReference type="EMBL" id="QDS94002.1"/>
    </source>
</evidence>
<dbReference type="InterPro" id="IPR050393">
    <property type="entry name" value="MFP_Efflux_Pump"/>
</dbReference>
<name>A0A517MGI9_9BACT</name>
<dbReference type="PANTHER" id="PTHR30367:SF1">
    <property type="entry name" value="MULTIDRUG RESISTANCE PROTEIN MDTN"/>
    <property type="match status" value="1"/>
</dbReference>
<feature type="compositionally biased region" description="Basic and acidic residues" evidence="2">
    <location>
        <begin position="411"/>
        <end position="426"/>
    </location>
</feature>
<dbReference type="EMBL" id="CP036262">
    <property type="protein sequence ID" value="QDS94002.1"/>
    <property type="molecule type" value="Genomic_DNA"/>
</dbReference>